<evidence type="ECO:0000259" key="1">
    <source>
        <dbReference type="PROSITE" id="PS50883"/>
    </source>
</evidence>
<accession>A0ABQ1GBH3</accession>
<dbReference type="PROSITE" id="PS50883">
    <property type="entry name" value="EAL"/>
    <property type="match status" value="1"/>
</dbReference>
<dbReference type="SUPFAM" id="SSF141868">
    <property type="entry name" value="EAL domain-like"/>
    <property type="match status" value="1"/>
</dbReference>
<dbReference type="Proteomes" id="UP000627464">
    <property type="component" value="Unassembled WGS sequence"/>
</dbReference>
<reference evidence="3" key="1">
    <citation type="journal article" date="2019" name="Int. J. Syst. Evol. Microbiol.">
        <title>The Global Catalogue of Microorganisms (GCM) 10K type strain sequencing project: providing services to taxonomists for standard genome sequencing and annotation.</title>
        <authorList>
            <consortium name="The Broad Institute Genomics Platform"/>
            <consortium name="The Broad Institute Genome Sequencing Center for Infectious Disease"/>
            <person name="Wu L."/>
            <person name="Ma J."/>
        </authorList>
    </citation>
    <scope>NUCLEOTIDE SEQUENCE [LARGE SCALE GENOMIC DNA]</scope>
    <source>
        <strain evidence="3">CGMCC 1.12806</strain>
    </source>
</reference>
<feature type="domain" description="EAL" evidence="1">
    <location>
        <begin position="1"/>
        <end position="245"/>
    </location>
</feature>
<protein>
    <submittedName>
        <fullName evidence="2">Diguanylate phosphodiesterase</fullName>
    </submittedName>
</protein>
<dbReference type="EMBL" id="BMFZ01000003">
    <property type="protein sequence ID" value="GGA40541.1"/>
    <property type="molecule type" value="Genomic_DNA"/>
</dbReference>
<dbReference type="Pfam" id="PF00563">
    <property type="entry name" value="EAL"/>
    <property type="match status" value="1"/>
</dbReference>
<name>A0ABQ1GBH3_9GAMM</name>
<keyword evidence="3" id="KW-1185">Reference proteome</keyword>
<organism evidence="2 3">
    <name type="scientific">Hafnia psychrotolerans</name>
    <dbReference type="NCBI Taxonomy" id="1477018"/>
    <lineage>
        <taxon>Bacteria</taxon>
        <taxon>Pseudomonadati</taxon>
        <taxon>Pseudomonadota</taxon>
        <taxon>Gammaproteobacteria</taxon>
        <taxon>Enterobacterales</taxon>
        <taxon>Hafniaceae</taxon>
        <taxon>Hafnia</taxon>
    </lineage>
</organism>
<dbReference type="InterPro" id="IPR001633">
    <property type="entry name" value="EAL_dom"/>
</dbReference>
<proteinExistence type="predicted"/>
<dbReference type="Gene3D" id="3.20.20.450">
    <property type="entry name" value="EAL domain"/>
    <property type="match status" value="1"/>
</dbReference>
<evidence type="ECO:0000313" key="2">
    <source>
        <dbReference type="EMBL" id="GGA40541.1"/>
    </source>
</evidence>
<evidence type="ECO:0000313" key="3">
    <source>
        <dbReference type="Proteomes" id="UP000627464"/>
    </source>
</evidence>
<sequence>MFWEKMKIQFDAVFNSRYLCQPIYSGEGKLLAVELVCRFVSIDNKLLMPTELALNSLNTQQLTHFLTEQLFWVKEHACWFEENQVVLNIPIEQKLAKIIIENVQIRERLKAYSFIHLCIGETFPLISEGQRNSHLMILKSHFTLWLDDFGSGNANMAPVFDHVFSWVKLDRSFFWELFRGENYTIVLPLLIKNVNRFCRNIVIDGLDSMEYFEALNKSEVQGMKGRLWPGVEDSALNSLLHKPPQFY</sequence>
<comment type="caution">
    <text evidence="2">The sequence shown here is derived from an EMBL/GenBank/DDBJ whole genome shotgun (WGS) entry which is preliminary data.</text>
</comment>
<dbReference type="InterPro" id="IPR035919">
    <property type="entry name" value="EAL_sf"/>
</dbReference>
<gene>
    <name evidence="2" type="ORF">GCM10011328_14320</name>
</gene>